<feature type="domain" description="UvrD-like helicase ATP-binding" evidence="5">
    <location>
        <begin position="1328"/>
        <end position="1417"/>
    </location>
</feature>
<evidence type="ECO:0008006" key="11">
    <source>
        <dbReference type="Google" id="ProtNLM"/>
    </source>
</evidence>
<evidence type="ECO:0000313" key="9">
    <source>
        <dbReference type="EMBL" id="WVY94259.1"/>
    </source>
</evidence>
<dbReference type="PANTHER" id="PTHR21529:SF4">
    <property type="entry name" value="TPR AND ANKYRIN REPEAT-CONTAINING PROTEIN 1"/>
    <property type="match status" value="1"/>
</dbReference>
<dbReference type="InterPro" id="IPR014016">
    <property type="entry name" value="UvrD-like_ATP-bd"/>
</dbReference>
<keyword evidence="4" id="KW-0067">ATP-binding</keyword>
<dbReference type="InterPro" id="IPR041677">
    <property type="entry name" value="DNA2/NAM7_AAA_11"/>
</dbReference>
<dbReference type="GO" id="GO:0004386">
    <property type="term" value="F:helicase activity"/>
    <property type="evidence" value="ECO:0007669"/>
    <property type="project" value="UniProtKB-KW"/>
</dbReference>
<feature type="domain" description="DNA2/NAM7 helicase-like C-terminal" evidence="7">
    <location>
        <begin position="684"/>
        <end position="843"/>
    </location>
</feature>
<dbReference type="Pfam" id="PF13086">
    <property type="entry name" value="AAA_11"/>
    <property type="match status" value="1"/>
</dbReference>
<dbReference type="Gene3D" id="1.10.10.160">
    <property type="match status" value="1"/>
</dbReference>
<dbReference type="InterPro" id="IPR045529">
    <property type="entry name" value="DUF6469"/>
</dbReference>
<dbReference type="EMBL" id="CP144691">
    <property type="protein sequence ID" value="WVY94259.1"/>
    <property type="molecule type" value="Genomic_DNA"/>
</dbReference>
<evidence type="ECO:0000259" key="8">
    <source>
        <dbReference type="Pfam" id="PF20073"/>
    </source>
</evidence>
<evidence type="ECO:0000259" key="7">
    <source>
        <dbReference type="Pfam" id="PF13087"/>
    </source>
</evidence>
<keyword evidence="1" id="KW-0547">Nucleotide-binding</keyword>
<dbReference type="InterPro" id="IPR013986">
    <property type="entry name" value="DExx_box_DNA_helicase_dom_sf"/>
</dbReference>
<evidence type="ECO:0000259" key="6">
    <source>
        <dbReference type="Pfam" id="PF13086"/>
    </source>
</evidence>
<organism evidence="9 10">
    <name type="scientific">Vigna mungo</name>
    <name type="common">Black gram</name>
    <name type="synonym">Phaseolus mungo</name>
    <dbReference type="NCBI Taxonomy" id="3915"/>
    <lineage>
        <taxon>Eukaryota</taxon>
        <taxon>Viridiplantae</taxon>
        <taxon>Streptophyta</taxon>
        <taxon>Embryophyta</taxon>
        <taxon>Tracheophyta</taxon>
        <taxon>Spermatophyta</taxon>
        <taxon>Magnoliopsida</taxon>
        <taxon>eudicotyledons</taxon>
        <taxon>Gunneridae</taxon>
        <taxon>Pentapetalae</taxon>
        <taxon>rosids</taxon>
        <taxon>fabids</taxon>
        <taxon>Fabales</taxon>
        <taxon>Fabaceae</taxon>
        <taxon>Papilionoideae</taxon>
        <taxon>50 kb inversion clade</taxon>
        <taxon>NPAAA clade</taxon>
        <taxon>indigoferoid/millettioid clade</taxon>
        <taxon>Phaseoleae</taxon>
        <taxon>Vigna</taxon>
    </lineage>
</organism>
<reference evidence="9 10" key="1">
    <citation type="journal article" date="2023" name="Life. Sci Alliance">
        <title>Evolutionary insights into 3D genome organization and epigenetic landscape of Vigna mungo.</title>
        <authorList>
            <person name="Junaid A."/>
            <person name="Singh B."/>
            <person name="Bhatia S."/>
        </authorList>
    </citation>
    <scope>NUCLEOTIDE SEQUENCE [LARGE SCALE GENOMIC DNA]</scope>
    <source>
        <strain evidence="9">Urdbean</strain>
    </source>
</reference>
<accession>A0AAQ3MPM5</accession>
<feature type="domain" description="DUF6469" evidence="8">
    <location>
        <begin position="148"/>
        <end position="268"/>
    </location>
</feature>
<keyword evidence="3" id="KW-0347">Helicase</keyword>
<dbReference type="InterPro" id="IPR041679">
    <property type="entry name" value="DNA2/NAM7-like_C"/>
</dbReference>
<keyword evidence="10" id="KW-1185">Reference proteome</keyword>
<proteinExistence type="predicted"/>
<name>A0AAQ3MPM5_VIGMU</name>
<evidence type="ECO:0000256" key="2">
    <source>
        <dbReference type="ARBA" id="ARBA00022801"/>
    </source>
</evidence>
<dbReference type="SUPFAM" id="SSF52540">
    <property type="entry name" value="P-loop containing nucleoside triphosphate hydrolases"/>
    <property type="match status" value="2"/>
</dbReference>
<dbReference type="Pfam" id="PF00580">
    <property type="entry name" value="UvrD-helicase"/>
    <property type="match status" value="1"/>
</dbReference>
<dbReference type="GO" id="GO:0016787">
    <property type="term" value="F:hydrolase activity"/>
    <property type="evidence" value="ECO:0007669"/>
    <property type="project" value="UniProtKB-KW"/>
</dbReference>
<evidence type="ECO:0000313" key="10">
    <source>
        <dbReference type="Proteomes" id="UP001374535"/>
    </source>
</evidence>
<dbReference type="PANTHER" id="PTHR21529">
    <property type="entry name" value="MAMMARY TURMOR VIRUS RECEPTOR HOMOLOG 1, 2 MTVR1, 2"/>
    <property type="match status" value="1"/>
</dbReference>
<gene>
    <name evidence="9" type="ORF">V8G54_033347</name>
</gene>
<dbReference type="Proteomes" id="UP001374535">
    <property type="component" value="Chromosome 10"/>
</dbReference>
<dbReference type="InterPro" id="IPR027417">
    <property type="entry name" value="P-loop_NTPase"/>
</dbReference>
<feature type="domain" description="DNA2/NAM7 helicase helicase" evidence="6">
    <location>
        <begin position="306"/>
        <end position="661"/>
    </location>
</feature>
<protein>
    <recommendedName>
        <fullName evidence="11">UvrD-like helicase ATP-binding domain-containing protein</fullName>
    </recommendedName>
</protein>
<dbReference type="FunFam" id="3.40.50.300:FF:000326">
    <property type="entry name" value="P-loop containing nucleoside triphosphate hydrolase"/>
    <property type="match status" value="1"/>
</dbReference>
<dbReference type="CDD" id="cd18808">
    <property type="entry name" value="SF1_C_Upf1"/>
    <property type="match status" value="1"/>
</dbReference>
<evidence type="ECO:0000256" key="4">
    <source>
        <dbReference type="ARBA" id="ARBA00022840"/>
    </source>
</evidence>
<evidence type="ECO:0000256" key="1">
    <source>
        <dbReference type="ARBA" id="ARBA00022741"/>
    </source>
</evidence>
<evidence type="ECO:0000256" key="3">
    <source>
        <dbReference type="ARBA" id="ARBA00022806"/>
    </source>
</evidence>
<dbReference type="Pfam" id="PF13087">
    <property type="entry name" value="AAA_12"/>
    <property type="match status" value="1"/>
</dbReference>
<dbReference type="InterPro" id="IPR047187">
    <property type="entry name" value="SF1_C_Upf1"/>
</dbReference>
<keyword evidence="2" id="KW-0378">Hydrolase</keyword>
<dbReference type="Pfam" id="PF20073">
    <property type="entry name" value="DUF6469"/>
    <property type="match status" value="1"/>
</dbReference>
<evidence type="ECO:0000259" key="5">
    <source>
        <dbReference type="Pfam" id="PF00580"/>
    </source>
</evidence>
<sequence>MKRHGVFREDYSQEECRQSQKTFRCSTFTLKAISQIFSSSSYKRCQSFKDYHFSSPGDYFLSRKMNSPGDPSRKKKDNDDYGFTNLIFSWSIENILDEDLYKNKVEKIAQKFESIGHYLGSYKYPLLEETRAQLCSSMEMIHQAPYAYAEVIGIKEAKSAENNFYKLRINCWKNRFTGEPYKTLPGDVLVLSDYRPEAIKDLQRIGRMWSFVSVRTTEDGDDGDFMLKVEASKEFDPTNLRNKPLFLIFLTNVMPNKRIWAALHMPGNFKTLKQILCTKEDEECSNCSSQANVLSDDRSYQVLLSELNISQKEAISSCLSGLGCNHKTAVKLIWGPPGTGKTRTLATLLFALLKMKYRVLVCASTNVAIKEVATRVVNIMKEAHRKESGDLFCSMSELLLFGNKDRLKIEADVEDIYFDHRVQELTKALFPSATGFRSCIKSMIDLLEYCVSDYHLFVEIELSNKRNLKSFLDFLRERFQSAKGLLESCISILCTHVGGSLLKHNIRKLVCLSEALESFQGYLFQSHLPSRELEKLFTYKNLPEMNSLSFDGAAYKLYMKRIECLNALNTVVDSINEFGLIKSYNYESIRQFCYQTSSLIFSTASGSHKLRSSTMKPFDILVIDEAAQLKECESITPLLLPGIKHVILAGDELQLPSMVRSNVSKRAGFGRSLFERLSSLGYPKSLLKDAPNVERYDFGKKYLPGPMFGPYSFINVVGGKEQFDDEGTSYKNLAEVAVVMTILKNLHKAWLMSKHELSIGIVTPYAGQVAAIQEKLGKIYESDDGFNVVVKSVDGFQGGEKDIIMLSTVRTSSRSSLEFISSPQRTNVALTRARHCLWILGNEWAITKNENVWNAIVLDAKKRKCFFNAEEDEEMAKAILDSKKEADQFDDLLDTNSVLFKDKLWKVYFDDKFLRSFKRIKFEASKNRVINLIVRLSSGWRPKWNNVDLCCENSNHILKKFKVETNYLICSIEIVKGSRYIQVLKIWNILPLEDIHQLAKRLDNVFKRYTDEYIRMCKKKGTNNLRDLEFPLNWPLSANIQKFENVDNNANDGDANGNDTSEAEHEECTLLMKYCSISRDYMLHGKDSLEVDLPYEVTDEQRNIIRFSKSTFVLGRSGTGKTTVLITKLIQNEILHSKGVQQWYGSGINANQEQSKDIATETERPVLRQLFVTLGAGLCQKVQRHVSLLKRSLGEVGPVAESTEKQFENIPDSFDGLSYDLYPVVITFRKFLFMLDGTLGKSYFDRFYNANLGSRLDALETLMLNEVNYERFESLYWPHFKVQLRKKLDSYVVFTEIMSHIKGGTGTIEHGKLSREEYCDVSENRSSGLSTEKRIMIYDIFQSYETMKMKNGDFDLGDLVIDLHSRLRGERYKGDKMNFVYIDEVQDLTMAQIGLFRYICRNVEEGFVFCGDTAQTVGRGIDFRFKDVRSIFFKKFVLESEKRTGKGCISDIFVLSQNFCTNAEVLKLSQSIIELLHHFFPHSIDLLKEETGLIGGKIPLVIRSRNDADSLLKAFGRSRGERVVLVRDNLARKEVVRVAGKKALVLTVLECKGLEFEDVLLYNFFSSSPLQRRWRVIYDYMKEQQILDSRGCLDQDSNHSVFCSELKQLYVAVTRTRSRLWIYEDTQEFSTPMFDYWKIKNLVQFQ</sequence>
<dbReference type="GO" id="GO:0005524">
    <property type="term" value="F:ATP binding"/>
    <property type="evidence" value="ECO:0007669"/>
    <property type="project" value="UniProtKB-KW"/>
</dbReference>
<dbReference type="InterPro" id="IPR039904">
    <property type="entry name" value="TRANK1"/>
</dbReference>
<dbReference type="Gene3D" id="3.40.50.300">
    <property type="entry name" value="P-loop containing nucleotide triphosphate hydrolases"/>
    <property type="match status" value="5"/>
</dbReference>
<dbReference type="GO" id="GO:0005694">
    <property type="term" value="C:chromosome"/>
    <property type="evidence" value="ECO:0007669"/>
    <property type="project" value="UniProtKB-ARBA"/>
</dbReference>